<evidence type="ECO:0000256" key="3">
    <source>
        <dbReference type="ARBA" id="ARBA00023295"/>
    </source>
</evidence>
<keyword evidence="6" id="KW-1185">Reference proteome</keyword>
<dbReference type="Proteomes" id="UP000822142">
    <property type="component" value="Unassembled WGS sequence"/>
</dbReference>
<evidence type="ECO:0000256" key="4">
    <source>
        <dbReference type="RuleBase" id="RU361192"/>
    </source>
</evidence>
<evidence type="ECO:0000313" key="5">
    <source>
        <dbReference type="EMBL" id="NSJ87486.1"/>
    </source>
</evidence>
<dbReference type="InterPro" id="IPR017853">
    <property type="entry name" value="GH"/>
</dbReference>
<sequence length="373" mass="43374">MEFLKGMDISMLSELEKKGIRYYNHGREEELLGILKENGVNAIRLRIWNNPYDEKGNPYGGGTNDLASVLKMAERIKEKGMQFFLDFHYSDFWTDPKKQIKPKAWKELSGKKLGTAVYDYTKMVLEELQKRDILPDMVQVGNEITNGFLWPDGQLKAYRNLEEQQPKREYESMFFLLERGIQAVREVDSNIEIVLHLDFGGDNGLYREWFDEAEKHRLDYDIIGLSYYPYWHENLTKLEENLQDISQRYEKAVLVAETSYGFTLEEKEGCSLVFSKELAEKGGYEPAPEGQAQFLKDLIACIERVKKNRGRGFFYWEPAWIPGGNSTWASVEGQKYMNDMAPEGNTWANQALFDYEGNVLPALEMLKNIHKNK</sequence>
<accession>A0ABX2IFF8</accession>
<dbReference type="Gene3D" id="3.20.20.80">
    <property type="entry name" value="Glycosidases"/>
    <property type="match status" value="1"/>
</dbReference>
<dbReference type="SUPFAM" id="SSF51445">
    <property type="entry name" value="(Trans)glycosidases"/>
    <property type="match status" value="1"/>
</dbReference>
<comment type="catalytic activity">
    <reaction evidence="4">
        <text>The enzyme specifically hydrolyzes (1-&gt;4)-beta-D-galactosidic linkages in type I arabinogalactans.</text>
        <dbReference type="EC" id="3.2.1.89"/>
    </reaction>
</comment>
<dbReference type="Pfam" id="PF07745">
    <property type="entry name" value="Glyco_hydro_53"/>
    <property type="match status" value="1"/>
</dbReference>
<dbReference type="EC" id="3.2.1.89" evidence="4"/>
<reference evidence="5 6" key="1">
    <citation type="journal article" date="2020" name="Cell Host Microbe">
        <title>Functional and Genomic Variation between Human-Derived Isolates of Lachnospiraceae Reveals Inter- and Intra-Species Diversity.</title>
        <authorList>
            <person name="Sorbara M.T."/>
            <person name="Littmann E.R."/>
            <person name="Fontana E."/>
            <person name="Moody T.U."/>
            <person name="Kohout C.E."/>
            <person name="Gjonbalaj M."/>
            <person name="Eaton V."/>
            <person name="Seok R."/>
            <person name="Leiner I.M."/>
            <person name="Pamer E.G."/>
        </authorList>
    </citation>
    <scope>NUCLEOTIDE SEQUENCE [LARGE SCALE GENOMIC DNA]</scope>
    <source>
        <strain evidence="5 6">MSK.15.26</strain>
    </source>
</reference>
<dbReference type="InterPro" id="IPR011683">
    <property type="entry name" value="Glyco_hydro_53"/>
</dbReference>
<dbReference type="EMBL" id="JAAITA010000041">
    <property type="protein sequence ID" value="NSJ87486.1"/>
    <property type="molecule type" value="Genomic_DNA"/>
</dbReference>
<keyword evidence="2 4" id="KW-0378">Hydrolase</keyword>
<name>A0ABX2IFF8_BLAHA</name>
<proteinExistence type="inferred from homology"/>
<organism evidence="5 6">
    <name type="scientific">Blautia hansenii</name>
    <name type="common">Ruminococcus hansenii</name>
    <dbReference type="NCBI Taxonomy" id="1322"/>
    <lineage>
        <taxon>Bacteria</taxon>
        <taxon>Bacillati</taxon>
        <taxon>Bacillota</taxon>
        <taxon>Clostridia</taxon>
        <taxon>Lachnospirales</taxon>
        <taxon>Lachnospiraceae</taxon>
        <taxon>Blautia</taxon>
    </lineage>
</organism>
<evidence type="ECO:0000313" key="6">
    <source>
        <dbReference type="Proteomes" id="UP000822142"/>
    </source>
</evidence>
<evidence type="ECO:0000256" key="2">
    <source>
        <dbReference type="ARBA" id="ARBA00022801"/>
    </source>
</evidence>
<gene>
    <name evidence="5" type="ORF">G5A70_15215</name>
</gene>
<comment type="caution">
    <text evidence="5">The sequence shown here is derived from an EMBL/GenBank/DDBJ whole genome shotgun (WGS) entry which is preliminary data.</text>
</comment>
<dbReference type="RefSeq" id="WP_173750302.1">
    <property type="nucleotide sequence ID" value="NZ_JAAITA010000041.1"/>
</dbReference>
<protein>
    <recommendedName>
        <fullName evidence="4">Arabinogalactan endo-beta-1,4-galactanase</fullName>
        <ecNumber evidence="4">3.2.1.89</ecNumber>
    </recommendedName>
</protein>
<keyword evidence="3 4" id="KW-0326">Glycosidase</keyword>
<dbReference type="PANTHER" id="PTHR34983">
    <property type="entry name" value="ARABINOGALACTAN ENDO-BETA-1,4-GALACTANASE A"/>
    <property type="match status" value="1"/>
</dbReference>
<dbReference type="PANTHER" id="PTHR34983:SF2">
    <property type="entry name" value="ENDO-BETA-1,4-GALACTANASE"/>
    <property type="match status" value="1"/>
</dbReference>
<comment type="similarity">
    <text evidence="1 4">Belongs to the glycosyl hydrolase 53 family.</text>
</comment>
<evidence type="ECO:0000256" key="1">
    <source>
        <dbReference type="ARBA" id="ARBA00010687"/>
    </source>
</evidence>